<evidence type="ECO:0000313" key="2">
    <source>
        <dbReference type="EMBL" id="RXG31083.1"/>
    </source>
</evidence>
<reference evidence="2 5" key="3">
    <citation type="submission" date="2018-07" db="EMBL/GenBank/DDBJ databases">
        <title>Leeuwenhoekiella genomics.</title>
        <authorList>
            <person name="Tahon G."/>
            <person name="Willems A."/>
        </authorList>
    </citation>
    <scope>NUCLEOTIDE SEQUENCE [LARGE SCALE GENOMIC DNA]</scope>
    <source>
        <strain evidence="2 5">LMG 24856</strain>
    </source>
</reference>
<feature type="transmembrane region" description="Helical" evidence="1">
    <location>
        <begin position="191"/>
        <end position="209"/>
    </location>
</feature>
<keyword evidence="1" id="KW-0812">Transmembrane</keyword>
<gene>
    <name evidence="2" type="ORF">DSM01_219</name>
    <name evidence="3" type="ORF">SAMN04487999_0926</name>
</gene>
<dbReference type="EMBL" id="QOVN01000001">
    <property type="protein sequence ID" value="RXG31083.1"/>
    <property type="molecule type" value="Genomic_DNA"/>
</dbReference>
<evidence type="ECO:0000313" key="5">
    <source>
        <dbReference type="Proteomes" id="UP000290037"/>
    </source>
</evidence>
<evidence type="ECO:0000256" key="1">
    <source>
        <dbReference type="SAM" id="Phobius"/>
    </source>
</evidence>
<keyword evidence="1" id="KW-1133">Transmembrane helix</keyword>
<evidence type="ECO:0000313" key="3">
    <source>
        <dbReference type="EMBL" id="SHH79165.1"/>
    </source>
</evidence>
<dbReference type="Proteomes" id="UP000184240">
    <property type="component" value="Unassembled WGS sequence"/>
</dbReference>
<evidence type="ECO:0008006" key="6">
    <source>
        <dbReference type="Google" id="ProtNLM"/>
    </source>
</evidence>
<feature type="transmembrane region" description="Helical" evidence="1">
    <location>
        <begin position="145"/>
        <end position="161"/>
    </location>
</feature>
<organism evidence="3 4">
    <name type="scientific">Leeuwenhoekiella palythoae</name>
    <dbReference type="NCBI Taxonomy" id="573501"/>
    <lineage>
        <taxon>Bacteria</taxon>
        <taxon>Pseudomonadati</taxon>
        <taxon>Bacteroidota</taxon>
        <taxon>Flavobacteriia</taxon>
        <taxon>Flavobacteriales</taxon>
        <taxon>Flavobacteriaceae</taxon>
        <taxon>Leeuwenhoekiella</taxon>
    </lineage>
</organism>
<feature type="transmembrane region" description="Helical" evidence="1">
    <location>
        <begin position="274"/>
        <end position="292"/>
    </location>
</feature>
<evidence type="ECO:0000313" key="4">
    <source>
        <dbReference type="Proteomes" id="UP000184240"/>
    </source>
</evidence>
<proteinExistence type="predicted"/>
<dbReference type="EMBL" id="FQXT01000002">
    <property type="protein sequence ID" value="SHH79165.1"/>
    <property type="molecule type" value="Genomic_DNA"/>
</dbReference>
<dbReference type="STRING" id="573501.SAMN04487999_0926"/>
<reference evidence="3" key="1">
    <citation type="submission" date="2016-11" db="EMBL/GenBank/DDBJ databases">
        <authorList>
            <person name="Jaros S."/>
            <person name="Januszkiewicz K."/>
            <person name="Wedrychowicz H."/>
        </authorList>
    </citation>
    <scope>NUCLEOTIDE SEQUENCE [LARGE SCALE GENOMIC DNA]</scope>
    <source>
        <strain evidence="3">DSM 19859</strain>
    </source>
</reference>
<dbReference type="RefSeq" id="WP_072980897.1">
    <property type="nucleotide sequence ID" value="NZ_FQXT01000002.1"/>
</dbReference>
<feature type="transmembrane region" description="Helical" evidence="1">
    <location>
        <begin position="100"/>
        <end position="117"/>
    </location>
</feature>
<feature type="transmembrane region" description="Helical" evidence="1">
    <location>
        <begin position="123"/>
        <end position="138"/>
    </location>
</feature>
<reference evidence="4" key="2">
    <citation type="submission" date="2016-11" db="EMBL/GenBank/DDBJ databases">
        <authorList>
            <person name="Varghese N."/>
            <person name="Submissions S."/>
        </authorList>
    </citation>
    <scope>NUCLEOTIDE SEQUENCE [LARGE SCALE GENOMIC DNA]</scope>
    <source>
        <strain evidence="4">DSM 19859</strain>
    </source>
</reference>
<sequence>MRLLIPRSTLLYLLLGLVVVVLGVLAPSYLPERFFFDAIVIAEDFYNEKGFWRSYPVTMLIYDKTGLGSLPFELVAIIQLPILLWVIYKIGIPEQFAKLTVRNILAYSLVLMLAFFISMPSKEFITFLFIAWMPWLLIKRRWSLRTTLTLIVLGLFFFGIWYRPYYVLIPIVAGVIYLITLISFKRKALTGICSGLLMVIFISLSYGMVKGEYLSQSTREALNEERLGEEATNSVIISPIDPETWYGEAYGILYGFASVNVPVNGLKHLFRPQIVLFVFWQLILSLYLLYLFKNCLSNKNAYRYELWAFYFVFAYFIIQGVFEPDLGSAVKHKIGILPFIYVALYYDSFRKNIPV</sequence>
<feature type="transmembrane region" description="Helical" evidence="1">
    <location>
        <begin position="12"/>
        <end position="30"/>
    </location>
</feature>
<protein>
    <recommendedName>
        <fullName evidence="6">Dolichyl-phosphate-mannose-protein mannosyltransferase</fullName>
    </recommendedName>
</protein>
<feature type="transmembrane region" description="Helical" evidence="1">
    <location>
        <begin position="167"/>
        <end position="184"/>
    </location>
</feature>
<dbReference type="Proteomes" id="UP000290037">
    <property type="component" value="Unassembled WGS sequence"/>
</dbReference>
<feature type="transmembrane region" description="Helical" evidence="1">
    <location>
        <begin position="69"/>
        <end position="88"/>
    </location>
</feature>
<name>A0A1M5VV89_9FLAO</name>
<keyword evidence="1" id="KW-0472">Membrane</keyword>
<accession>A0A1M5VV89</accession>
<keyword evidence="5" id="KW-1185">Reference proteome</keyword>
<dbReference type="AlphaFoldDB" id="A0A1M5VV89"/>
<feature type="transmembrane region" description="Helical" evidence="1">
    <location>
        <begin position="304"/>
        <end position="322"/>
    </location>
</feature>
<dbReference type="OrthoDB" id="2286267at2"/>